<sequence>MAVKTTKSKNNDSFFTRILDLILNRDDEDARKRKALKQISKEINSSKFKFYKPSTGEVLPQLGKAIFEIYKTIGPAQAMLQNSSTSKVLRSILIESSLGKEQLEAVDFISENRIRENAQTTAIPTLTNQVKEAIRRISTEFTIEKIKKLEQKNAMLEWFLSLLKYDYYFFLKKMDSALIEHNYSYSPKFTPCRAEYVLDDLRDFASIIYSLPPGEDWASIFAVLKSYKNVEVVAANQWNKVFTLIKNIKSSNILEYIIQHIAEDPSEKVIFDVYNEKVVELWLQKIKSSAEMQIQKIQTEKRNDKITQLATELFGTSEVIRLSKYNENENEPFAKRMITGFVYAQPLNYLYSFLLDYFKKDIRNMVNLFLVRGQWNPAIPSKPFSDSFHSLMDISEAIRLFDESLNDSSPTGGKIRMLLAKADRDKDNLRVLRNVLKEVNEKAETFIRTAGKDFIIIGKNLKLLLEDYMNPKHEVINNWKEIIHNCDEDIKPWITTVYKKIYNLVMLLQFYVKD</sequence>
<accession>A0A9D9HQJ4</accession>
<evidence type="ECO:0000313" key="1">
    <source>
        <dbReference type="EMBL" id="MBO8458316.1"/>
    </source>
</evidence>
<comment type="caution">
    <text evidence="1">The sequence shown here is derived from an EMBL/GenBank/DDBJ whole genome shotgun (WGS) entry which is preliminary data.</text>
</comment>
<protein>
    <submittedName>
        <fullName evidence="1">Uncharacterized protein</fullName>
    </submittedName>
</protein>
<dbReference type="AlphaFoldDB" id="A0A9D9HQJ4"/>
<dbReference type="EMBL" id="JADIMM010000103">
    <property type="protein sequence ID" value="MBO8458316.1"/>
    <property type="molecule type" value="Genomic_DNA"/>
</dbReference>
<gene>
    <name evidence="1" type="ORF">IAA81_08855</name>
</gene>
<name>A0A9D9HQJ4_9SPIR</name>
<dbReference type="Proteomes" id="UP000823638">
    <property type="component" value="Unassembled WGS sequence"/>
</dbReference>
<reference evidence="1" key="2">
    <citation type="journal article" date="2021" name="PeerJ">
        <title>Extensive microbial diversity within the chicken gut microbiome revealed by metagenomics and culture.</title>
        <authorList>
            <person name="Gilroy R."/>
            <person name="Ravi A."/>
            <person name="Getino M."/>
            <person name="Pursley I."/>
            <person name="Horton D.L."/>
            <person name="Alikhan N.F."/>
            <person name="Baker D."/>
            <person name="Gharbi K."/>
            <person name="Hall N."/>
            <person name="Watson M."/>
            <person name="Adriaenssens E.M."/>
            <person name="Foster-Nyarko E."/>
            <person name="Jarju S."/>
            <person name="Secka A."/>
            <person name="Antonio M."/>
            <person name="Oren A."/>
            <person name="Chaudhuri R.R."/>
            <person name="La Ragione R."/>
            <person name="Hildebrand F."/>
            <person name="Pallen M.J."/>
        </authorList>
    </citation>
    <scope>NUCLEOTIDE SEQUENCE</scope>
    <source>
        <strain evidence="1">10532</strain>
    </source>
</reference>
<organism evidence="1 2">
    <name type="scientific">Candidatus Gallitreponema excrementavium</name>
    <dbReference type="NCBI Taxonomy" id="2840840"/>
    <lineage>
        <taxon>Bacteria</taxon>
        <taxon>Pseudomonadati</taxon>
        <taxon>Spirochaetota</taxon>
        <taxon>Spirochaetia</taxon>
        <taxon>Spirochaetales</taxon>
        <taxon>Candidatus Gallitreponema</taxon>
    </lineage>
</organism>
<dbReference type="Pfam" id="PF17239">
    <property type="entry name" value="DUF5312"/>
    <property type="match status" value="1"/>
</dbReference>
<proteinExistence type="predicted"/>
<dbReference type="InterPro" id="IPR035196">
    <property type="entry name" value="DUF5312"/>
</dbReference>
<evidence type="ECO:0000313" key="2">
    <source>
        <dbReference type="Proteomes" id="UP000823638"/>
    </source>
</evidence>
<reference evidence="1" key="1">
    <citation type="submission" date="2020-10" db="EMBL/GenBank/DDBJ databases">
        <authorList>
            <person name="Gilroy R."/>
        </authorList>
    </citation>
    <scope>NUCLEOTIDE SEQUENCE</scope>
    <source>
        <strain evidence="1">10532</strain>
    </source>
</reference>